<evidence type="ECO:0000313" key="3">
    <source>
        <dbReference type="Proteomes" id="UP000632125"/>
    </source>
</evidence>
<organism evidence="2 3">
    <name type="scientific">Paenibacillus arenilitoris</name>
    <dbReference type="NCBI Taxonomy" id="2772299"/>
    <lineage>
        <taxon>Bacteria</taxon>
        <taxon>Bacillati</taxon>
        <taxon>Bacillota</taxon>
        <taxon>Bacilli</taxon>
        <taxon>Bacillales</taxon>
        <taxon>Paenibacillaceae</taxon>
        <taxon>Paenibacillus</taxon>
    </lineage>
</organism>
<dbReference type="SUPFAM" id="SSF54593">
    <property type="entry name" value="Glyoxalase/Bleomycin resistance protein/Dihydroxybiphenyl dioxygenase"/>
    <property type="match status" value="1"/>
</dbReference>
<keyword evidence="3" id="KW-1185">Reference proteome</keyword>
<comment type="caution">
    <text evidence="2">The sequence shown here is derived from an EMBL/GenBank/DDBJ whole genome shotgun (WGS) entry which is preliminary data.</text>
</comment>
<dbReference type="EMBL" id="JACXIY010000014">
    <property type="protein sequence ID" value="MBD2869316.1"/>
    <property type="molecule type" value="Genomic_DNA"/>
</dbReference>
<dbReference type="Proteomes" id="UP000632125">
    <property type="component" value="Unassembled WGS sequence"/>
</dbReference>
<protein>
    <submittedName>
        <fullName evidence="2">VOC family protein</fullName>
    </submittedName>
</protein>
<dbReference type="InterPro" id="IPR029068">
    <property type="entry name" value="Glyas_Bleomycin-R_OHBP_Dase"/>
</dbReference>
<gene>
    <name evidence="2" type="ORF">IDH41_12075</name>
</gene>
<sequence length="139" mass="15736">MAIQAKQIYVNLPVKDLQESIDFFTKIGFAFNPQFTDQNATCMVIGENIFAMLLVEPFFQTFTSKEIVNARTHTEVILAISADSREQVDEIVNNALAAGGQPSKEKQDHGFMYGWSFQDINGHLWEVTYMDESAFEQGE</sequence>
<dbReference type="InterPro" id="IPR004360">
    <property type="entry name" value="Glyas_Fos-R_dOase_dom"/>
</dbReference>
<evidence type="ECO:0000259" key="1">
    <source>
        <dbReference type="PROSITE" id="PS51819"/>
    </source>
</evidence>
<dbReference type="PANTHER" id="PTHR36503">
    <property type="entry name" value="BLR2520 PROTEIN"/>
    <property type="match status" value="1"/>
</dbReference>
<proteinExistence type="predicted"/>
<accession>A0A927CNC1</accession>
<dbReference type="PANTHER" id="PTHR36503:SF2">
    <property type="entry name" value="BLR2408 PROTEIN"/>
    <property type="match status" value="1"/>
</dbReference>
<reference evidence="2" key="1">
    <citation type="submission" date="2020-09" db="EMBL/GenBank/DDBJ databases">
        <title>A novel bacterium of genus Paenibacillus, isolated from South China Sea.</title>
        <authorList>
            <person name="Huang H."/>
            <person name="Mo K."/>
            <person name="Hu Y."/>
        </authorList>
    </citation>
    <scope>NUCLEOTIDE SEQUENCE</scope>
    <source>
        <strain evidence="2">IB182493</strain>
    </source>
</reference>
<feature type="domain" description="VOC" evidence="1">
    <location>
        <begin position="6"/>
        <end position="130"/>
    </location>
</feature>
<dbReference type="RefSeq" id="WP_190861308.1">
    <property type="nucleotide sequence ID" value="NZ_JACXIY010000014.1"/>
</dbReference>
<dbReference type="AlphaFoldDB" id="A0A927CNC1"/>
<dbReference type="Pfam" id="PF00903">
    <property type="entry name" value="Glyoxalase"/>
    <property type="match status" value="1"/>
</dbReference>
<dbReference type="Gene3D" id="3.10.180.10">
    <property type="entry name" value="2,3-Dihydroxybiphenyl 1,2-Dioxygenase, domain 1"/>
    <property type="match status" value="1"/>
</dbReference>
<dbReference type="InterPro" id="IPR037523">
    <property type="entry name" value="VOC_core"/>
</dbReference>
<evidence type="ECO:0000313" key="2">
    <source>
        <dbReference type="EMBL" id="MBD2869316.1"/>
    </source>
</evidence>
<name>A0A927CNC1_9BACL</name>
<dbReference type="PROSITE" id="PS51819">
    <property type="entry name" value="VOC"/>
    <property type="match status" value="1"/>
</dbReference>